<sequence>MLLPFLPYLSTALALSIGLRPRDDKPIRGVNLGGWFVLEPWITPSLFDMTKDEKLPGPHNKPAILDEWTFCQHHGKEKCKELLSQHWNAFITLDDFLYIKAAGLTHVRLPIGHWSVDIAEGEPYVDGQLEYVDRALGWARQVGLKVYLDLHGGPGSQNGFDNSGHNIAAQWFDDNNRQRTLATIRRLGAKYIGSDSQFQDVVTGFFVLNENGPARQTLMAWNKDAYEVLNQLSNGKIEVVLDVSELDPAGWANELWVSGQSIAIDYHFYDGFGTPKEVQVDVTDTQFVRKGCGIWDSLKSYQLDHRRRLYVGEWSSKITDCATHLLGYRAGNNVDETFCAQHGKEPWYFDDVTAKHELCVALTGKTSDLPEYLRQRISRYVKAQLDSLNKLDGWFFWTWKTETGLPEWDLRELIQNGLFPAGPDFSSGISFLIQYLIFPYLLTQF</sequence>
<name>A0A3N4I4K6_ASCIM</name>
<evidence type="ECO:0000313" key="13">
    <source>
        <dbReference type="EMBL" id="RPA80326.1"/>
    </source>
</evidence>
<accession>A0A3N4I4K6</accession>
<evidence type="ECO:0000256" key="3">
    <source>
        <dbReference type="ARBA" id="ARBA00022525"/>
    </source>
</evidence>
<evidence type="ECO:0000256" key="6">
    <source>
        <dbReference type="ARBA" id="ARBA00023295"/>
    </source>
</evidence>
<evidence type="ECO:0000256" key="11">
    <source>
        <dbReference type="SAM" id="SignalP"/>
    </source>
</evidence>
<dbReference type="STRING" id="1160509.A0A3N4I4K6"/>
<keyword evidence="3" id="KW-0964">Secreted</keyword>
<dbReference type="SUPFAM" id="SSF51445">
    <property type="entry name" value="(Trans)glycosidases"/>
    <property type="match status" value="1"/>
</dbReference>
<dbReference type="AlphaFoldDB" id="A0A3N4I4K6"/>
<evidence type="ECO:0000256" key="1">
    <source>
        <dbReference type="ARBA" id="ARBA00004613"/>
    </source>
</evidence>
<keyword evidence="4 11" id="KW-0732">Signal</keyword>
<feature type="chain" id="PRO_5017938488" description="glucan 1,3-beta-glucosidase" evidence="11">
    <location>
        <begin position="19"/>
        <end position="445"/>
    </location>
</feature>
<dbReference type="GO" id="GO:0071555">
    <property type="term" value="P:cell wall organization"/>
    <property type="evidence" value="ECO:0007669"/>
    <property type="project" value="UniProtKB-KW"/>
</dbReference>
<keyword evidence="14" id="KW-1185">Reference proteome</keyword>
<dbReference type="GO" id="GO:0009251">
    <property type="term" value="P:glucan catabolic process"/>
    <property type="evidence" value="ECO:0007669"/>
    <property type="project" value="TreeGrafter"/>
</dbReference>
<evidence type="ECO:0000256" key="7">
    <source>
        <dbReference type="ARBA" id="ARBA00023316"/>
    </source>
</evidence>
<evidence type="ECO:0000313" key="14">
    <source>
        <dbReference type="Proteomes" id="UP000275078"/>
    </source>
</evidence>
<dbReference type="GO" id="GO:0009986">
    <property type="term" value="C:cell surface"/>
    <property type="evidence" value="ECO:0007669"/>
    <property type="project" value="TreeGrafter"/>
</dbReference>
<proteinExistence type="inferred from homology"/>
<evidence type="ECO:0000256" key="4">
    <source>
        <dbReference type="ARBA" id="ARBA00022729"/>
    </source>
</evidence>
<dbReference type="Gene3D" id="3.20.20.80">
    <property type="entry name" value="Glycosidases"/>
    <property type="match status" value="1"/>
</dbReference>
<dbReference type="EC" id="3.2.1.58" evidence="9"/>
<feature type="domain" description="Glycoside hydrolase family 5" evidence="12">
    <location>
        <begin position="83"/>
        <end position="317"/>
    </location>
</feature>
<reference evidence="13 14" key="1">
    <citation type="journal article" date="2018" name="Nat. Ecol. Evol.">
        <title>Pezizomycetes genomes reveal the molecular basis of ectomycorrhizal truffle lifestyle.</title>
        <authorList>
            <person name="Murat C."/>
            <person name="Payen T."/>
            <person name="Noel B."/>
            <person name="Kuo A."/>
            <person name="Morin E."/>
            <person name="Chen J."/>
            <person name="Kohler A."/>
            <person name="Krizsan K."/>
            <person name="Balestrini R."/>
            <person name="Da Silva C."/>
            <person name="Montanini B."/>
            <person name="Hainaut M."/>
            <person name="Levati E."/>
            <person name="Barry K.W."/>
            <person name="Belfiori B."/>
            <person name="Cichocki N."/>
            <person name="Clum A."/>
            <person name="Dockter R.B."/>
            <person name="Fauchery L."/>
            <person name="Guy J."/>
            <person name="Iotti M."/>
            <person name="Le Tacon F."/>
            <person name="Lindquist E.A."/>
            <person name="Lipzen A."/>
            <person name="Malagnac F."/>
            <person name="Mello A."/>
            <person name="Molinier V."/>
            <person name="Miyauchi S."/>
            <person name="Poulain J."/>
            <person name="Riccioni C."/>
            <person name="Rubini A."/>
            <person name="Sitrit Y."/>
            <person name="Splivallo R."/>
            <person name="Traeger S."/>
            <person name="Wang M."/>
            <person name="Zifcakova L."/>
            <person name="Wipf D."/>
            <person name="Zambonelli A."/>
            <person name="Paolocci F."/>
            <person name="Nowrousian M."/>
            <person name="Ottonello S."/>
            <person name="Baldrian P."/>
            <person name="Spatafora J.W."/>
            <person name="Henrissat B."/>
            <person name="Nagy L.G."/>
            <person name="Aury J.M."/>
            <person name="Wincker P."/>
            <person name="Grigoriev I.V."/>
            <person name="Bonfante P."/>
            <person name="Martin F.M."/>
        </authorList>
    </citation>
    <scope>NUCLEOTIDE SEQUENCE [LARGE SCALE GENOMIC DNA]</scope>
    <source>
        <strain evidence="13 14">RN42</strain>
    </source>
</reference>
<dbReference type="EMBL" id="ML119689">
    <property type="protein sequence ID" value="RPA80326.1"/>
    <property type="molecule type" value="Genomic_DNA"/>
</dbReference>
<dbReference type="GO" id="GO:0004338">
    <property type="term" value="F:glucan exo-1,3-beta-glucosidase activity"/>
    <property type="evidence" value="ECO:0007669"/>
    <property type="project" value="UniProtKB-EC"/>
</dbReference>
<keyword evidence="7" id="KW-0961">Cell wall biogenesis/degradation</keyword>
<dbReference type="Pfam" id="PF00150">
    <property type="entry name" value="Cellulase"/>
    <property type="match status" value="1"/>
</dbReference>
<dbReference type="GO" id="GO:0005576">
    <property type="term" value="C:extracellular region"/>
    <property type="evidence" value="ECO:0007669"/>
    <property type="project" value="UniProtKB-SubCell"/>
</dbReference>
<evidence type="ECO:0000256" key="10">
    <source>
        <dbReference type="RuleBase" id="RU361153"/>
    </source>
</evidence>
<gene>
    <name evidence="13" type="ORF">BJ508DRAFT_210342</name>
</gene>
<dbReference type="InterPro" id="IPR001547">
    <property type="entry name" value="Glyco_hydro_5"/>
</dbReference>
<dbReference type="Proteomes" id="UP000275078">
    <property type="component" value="Unassembled WGS sequence"/>
</dbReference>
<evidence type="ECO:0000256" key="5">
    <source>
        <dbReference type="ARBA" id="ARBA00022801"/>
    </source>
</evidence>
<dbReference type="InterPro" id="IPR017853">
    <property type="entry name" value="GH"/>
</dbReference>
<keyword evidence="6 10" id="KW-0326">Glycosidase</keyword>
<evidence type="ECO:0000256" key="2">
    <source>
        <dbReference type="ARBA" id="ARBA00005641"/>
    </source>
</evidence>
<feature type="signal peptide" evidence="11">
    <location>
        <begin position="1"/>
        <end position="18"/>
    </location>
</feature>
<protein>
    <recommendedName>
        <fullName evidence="9">glucan 1,3-beta-glucosidase</fullName>
        <ecNumber evidence="9">3.2.1.58</ecNumber>
    </recommendedName>
</protein>
<evidence type="ECO:0000259" key="12">
    <source>
        <dbReference type="Pfam" id="PF00150"/>
    </source>
</evidence>
<evidence type="ECO:0000256" key="8">
    <source>
        <dbReference type="ARBA" id="ARBA00036824"/>
    </source>
</evidence>
<comment type="subcellular location">
    <subcellularLocation>
        <location evidence="1">Secreted</location>
    </subcellularLocation>
</comment>
<comment type="catalytic activity">
    <reaction evidence="8">
        <text>Successive hydrolysis of beta-D-glucose units from the non-reducing ends of (1-&gt;3)-beta-D-glucans, releasing alpha-glucose.</text>
        <dbReference type="EC" id="3.2.1.58"/>
    </reaction>
</comment>
<keyword evidence="5 10" id="KW-0378">Hydrolase</keyword>
<dbReference type="PANTHER" id="PTHR31297">
    <property type="entry name" value="GLUCAN ENDO-1,6-BETA-GLUCOSIDASE B"/>
    <property type="match status" value="1"/>
</dbReference>
<dbReference type="OrthoDB" id="62120at2759"/>
<organism evidence="13 14">
    <name type="scientific">Ascobolus immersus RN42</name>
    <dbReference type="NCBI Taxonomy" id="1160509"/>
    <lineage>
        <taxon>Eukaryota</taxon>
        <taxon>Fungi</taxon>
        <taxon>Dikarya</taxon>
        <taxon>Ascomycota</taxon>
        <taxon>Pezizomycotina</taxon>
        <taxon>Pezizomycetes</taxon>
        <taxon>Pezizales</taxon>
        <taxon>Ascobolaceae</taxon>
        <taxon>Ascobolus</taxon>
    </lineage>
</organism>
<dbReference type="InterPro" id="IPR050386">
    <property type="entry name" value="Glycosyl_hydrolase_5"/>
</dbReference>
<dbReference type="PANTHER" id="PTHR31297:SF1">
    <property type="entry name" value="GLUCAN 1,3-BETA-GLUCOSIDASE I_II-RELATED"/>
    <property type="match status" value="1"/>
</dbReference>
<evidence type="ECO:0000256" key="9">
    <source>
        <dbReference type="ARBA" id="ARBA00038929"/>
    </source>
</evidence>
<comment type="similarity">
    <text evidence="2 10">Belongs to the glycosyl hydrolase 5 (cellulase A) family.</text>
</comment>